<dbReference type="FunFam" id="3.40.50.620:FF:000060">
    <property type="entry name" value="Leucine--tRNA ligase"/>
    <property type="match status" value="1"/>
</dbReference>
<dbReference type="SUPFAM" id="SSF47323">
    <property type="entry name" value="Anticodon-binding domain of a subclass of class I aminoacyl-tRNA synthetases"/>
    <property type="match status" value="1"/>
</dbReference>
<dbReference type="InterPro" id="IPR002302">
    <property type="entry name" value="Leu-tRNA-ligase"/>
</dbReference>
<dbReference type="Gene3D" id="3.40.50.620">
    <property type="entry name" value="HUPs"/>
    <property type="match status" value="3"/>
</dbReference>
<evidence type="ECO:0000256" key="10">
    <source>
        <dbReference type="RuleBase" id="RU363039"/>
    </source>
</evidence>
<keyword evidence="4 9" id="KW-0547">Nucleotide-binding</keyword>
<dbReference type="InterPro" id="IPR009008">
    <property type="entry name" value="Val/Leu/Ile-tRNA-synth_edit"/>
</dbReference>
<feature type="domain" description="Methionyl/Leucyl tRNA synthetase" evidence="12">
    <location>
        <begin position="57"/>
        <end position="160"/>
    </location>
</feature>
<dbReference type="FunFam" id="3.40.50.620:FF:000056">
    <property type="entry name" value="Leucine--tRNA ligase"/>
    <property type="match status" value="1"/>
</dbReference>
<dbReference type="InterPro" id="IPR025709">
    <property type="entry name" value="Leu_tRNA-synth_edit"/>
</dbReference>
<feature type="short sequence motif" description="'KMSKS' region" evidence="9">
    <location>
        <begin position="709"/>
        <end position="713"/>
    </location>
</feature>
<dbReference type="FunFam" id="1.10.730.10:FF:000011">
    <property type="entry name" value="Leucine--tRNA ligase chloroplastic/mitochondrial"/>
    <property type="match status" value="1"/>
</dbReference>
<dbReference type="EMBL" id="WIAO01000014">
    <property type="protein sequence ID" value="MQM26448.1"/>
    <property type="molecule type" value="Genomic_DNA"/>
</dbReference>
<organism evidence="14 15">
    <name type="scientific">Glycomyces albidus</name>
    <dbReference type="NCBI Taxonomy" id="2656774"/>
    <lineage>
        <taxon>Bacteria</taxon>
        <taxon>Bacillati</taxon>
        <taxon>Actinomycetota</taxon>
        <taxon>Actinomycetes</taxon>
        <taxon>Glycomycetales</taxon>
        <taxon>Glycomycetaceae</taxon>
        <taxon>Glycomyces</taxon>
    </lineage>
</organism>
<reference evidence="14 15" key="1">
    <citation type="submission" date="2019-10" db="EMBL/GenBank/DDBJ databases">
        <title>Glycomyces albidus sp. nov., a novel actinomycete isolated from rhizosphere soil of wheat (Triticum aestivum L.).</title>
        <authorList>
            <person name="Qian L."/>
        </authorList>
    </citation>
    <scope>NUCLEOTIDE SEQUENCE [LARGE SCALE GENOMIC DNA]</scope>
    <source>
        <strain evidence="14 15">NEAU-7082</strain>
    </source>
</reference>
<gene>
    <name evidence="9" type="primary">leuS</name>
    <name evidence="14" type="ORF">GFD30_12830</name>
</gene>
<dbReference type="GO" id="GO:0006429">
    <property type="term" value="P:leucyl-tRNA aminoacylation"/>
    <property type="evidence" value="ECO:0007669"/>
    <property type="project" value="UniProtKB-UniRule"/>
</dbReference>
<evidence type="ECO:0000256" key="4">
    <source>
        <dbReference type="ARBA" id="ARBA00022741"/>
    </source>
</evidence>
<dbReference type="InterPro" id="IPR001412">
    <property type="entry name" value="aa-tRNA-synth_I_CS"/>
</dbReference>
<protein>
    <recommendedName>
        <fullName evidence="9">Leucine--tRNA ligase</fullName>
        <ecNumber evidence="9">6.1.1.4</ecNumber>
    </recommendedName>
    <alternativeName>
        <fullName evidence="9">Leucyl-tRNA synthetase</fullName>
        <shortName evidence="9">LeuRS</shortName>
    </alternativeName>
</protein>
<dbReference type="InterPro" id="IPR015413">
    <property type="entry name" value="Methionyl/Leucyl_tRNA_Synth"/>
</dbReference>
<dbReference type="RefSeq" id="WP_153025615.1">
    <property type="nucleotide sequence ID" value="NZ_WIAO01000014.1"/>
</dbReference>
<dbReference type="PANTHER" id="PTHR43740:SF2">
    <property type="entry name" value="LEUCINE--TRNA LIGASE, MITOCHONDRIAL"/>
    <property type="match status" value="1"/>
</dbReference>
<evidence type="ECO:0000313" key="15">
    <source>
        <dbReference type="Proteomes" id="UP000477750"/>
    </source>
</evidence>
<dbReference type="GO" id="GO:0002161">
    <property type="term" value="F:aminoacyl-tRNA deacylase activity"/>
    <property type="evidence" value="ECO:0007669"/>
    <property type="project" value="InterPro"/>
</dbReference>
<dbReference type="EC" id="6.1.1.4" evidence="9"/>
<comment type="caution">
    <text evidence="14">The sequence shown here is derived from an EMBL/GenBank/DDBJ whole genome shotgun (WGS) entry which is preliminary data.</text>
</comment>
<evidence type="ECO:0000313" key="14">
    <source>
        <dbReference type="EMBL" id="MQM26448.1"/>
    </source>
</evidence>
<dbReference type="SUPFAM" id="SSF50677">
    <property type="entry name" value="ValRS/IleRS/LeuRS editing domain"/>
    <property type="match status" value="1"/>
</dbReference>
<evidence type="ECO:0000256" key="8">
    <source>
        <dbReference type="ARBA" id="ARBA00047469"/>
    </source>
</evidence>
<sequence>MTEPAHRYDAKMANRIEPRWQERWEAEQTFRAPNPAGALAEPDHPRAGAPKKFVMDMFPYPSGAGLHVGHPLGYIATDVYSRYLRMAGYNVLHPMGFDAFGLPTEQYAVATGRQPAEITAENIARYKEQLRVLGMGYDTRREFATTDPEFFKWTQWIFLQIFNSWYDTDADRARPIGELIAAFESGERPTPDGRPWAELSDVERRRIVDGHRLAYVTEAPVNWCPGLGTVLSNEEVTAEGRSERGNFPVYTRTLKQWMLRITAYADRLLADLDGLDWFESLKTMQRNWIGKSTGAYADFATYAGDIRVFTTRPDTLFGATYMVLAPEHPLVDALTAETWPADVPAAWTGGHDTPAGAVAAYRAEAAAKTDVERQADAKVKTGVFTGGYATNPVNGETIPVFIADYVLAGYGTGAIMAVPAHDERDFAFAKAFGLPIRQVIAGATPWDGESAYTSDGEAVNSGFLDGLRVLEAKERVIAWLVEHGRGEGATTFRLRDWLFSRQRYWGEPFPIVYDQTGLPVALPEEHLPVELPHMEDFSPKTFDPEDADSAPEPPLGRAKDWVEVELDLGDGPKTYHREVNTMPNWAGSSWYELRYTDPRSDDRIVDPANESYWMGPSGEGDVGGVDLYIGGVEHAVLHLLYARFWQKVLFDLGHVSSREPFRRLFNQGYIQAYAYTDDRGVYVPAEEVEEQADGVFTYQGQKVNREYGKIGKSLKNVVTPDGICAEYGADTFRVYEMSMGPLADSKPWETRAIVGSQRFLQRLWRNIVDEETGEVTVADVPPSPETLREMHKAIAGVRDDYEHLRMNTAVAKLITLNNHLTGLDPVPREAAEALVAMVAPIAPHIAEELWERLGRTGGIAYVDFPEADERYLVEDTVTYPVQINGKVRGRVEIAADAGEEAVKAAALADEKVAANLVGKDVKKVIVVAGKMVSIVAK</sequence>
<evidence type="ECO:0000256" key="5">
    <source>
        <dbReference type="ARBA" id="ARBA00022840"/>
    </source>
</evidence>
<dbReference type="InterPro" id="IPR013155">
    <property type="entry name" value="M/V/L/I-tRNA-synth_anticd-bd"/>
</dbReference>
<dbReference type="Gene3D" id="1.10.730.10">
    <property type="entry name" value="Isoleucyl-tRNA Synthetase, Domain 1"/>
    <property type="match status" value="2"/>
</dbReference>
<evidence type="ECO:0000256" key="7">
    <source>
        <dbReference type="ARBA" id="ARBA00023146"/>
    </source>
</evidence>
<dbReference type="GO" id="GO:0005829">
    <property type="term" value="C:cytosol"/>
    <property type="evidence" value="ECO:0007669"/>
    <property type="project" value="TreeGrafter"/>
</dbReference>
<dbReference type="Pfam" id="PF09334">
    <property type="entry name" value="tRNA-synt_1g"/>
    <property type="match status" value="1"/>
</dbReference>
<evidence type="ECO:0000256" key="9">
    <source>
        <dbReference type="HAMAP-Rule" id="MF_00049"/>
    </source>
</evidence>
<keyword evidence="6 9" id="KW-0648">Protein biosynthesis</keyword>
<accession>A0A6L5GA36</accession>
<keyword evidence="15" id="KW-1185">Reference proteome</keyword>
<dbReference type="Pfam" id="PF13603">
    <property type="entry name" value="tRNA-synt_1_2"/>
    <property type="match status" value="1"/>
</dbReference>
<dbReference type="GO" id="GO:0004823">
    <property type="term" value="F:leucine-tRNA ligase activity"/>
    <property type="evidence" value="ECO:0007669"/>
    <property type="project" value="UniProtKB-UniRule"/>
</dbReference>
<keyword evidence="7 9" id="KW-0030">Aminoacyl-tRNA synthetase</keyword>
<dbReference type="FunFam" id="3.90.740.10:FF:000017">
    <property type="entry name" value="Leucine--tRNA ligase"/>
    <property type="match status" value="1"/>
</dbReference>
<dbReference type="PRINTS" id="PR00985">
    <property type="entry name" value="TRNASYNTHLEU"/>
</dbReference>
<evidence type="ECO:0000259" key="11">
    <source>
        <dbReference type="Pfam" id="PF08264"/>
    </source>
</evidence>
<proteinExistence type="inferred from homology"/>
<dbReference type="NCBIfam" id="TIGR00396">
    <property type="entry name" value="leuS_bact"/>
    <property type="match status" value="1"/>
</dbReference>
<comment type="similarity">
    <text evidence="1 9 10">Belongs to the class-I aminoacyl-tRNA synthetase family.</text>
</comment>
<feature type="binding site" evidence="9">
    <location>
        <position position="712"/>
    </location>
    <ligand>
        <name>ATP</name>
        <dbReference type="ChEBI" id="CHEBI:30616"/>
    </ligand>
</feature>
<evidence type="ECO:0000256" key="6">
    <source>
        <dbReference type="ARBA" id="ARBA00022917"/>
    </source>
</evidence>
<comment type="subcellular location">
    <subcellularLocation>
        <location evidence="9">Cytoplasm</location>
    </subcellularLocation>
</comment>
<evidence type="ECO:0000259" key="12">
    <source>
        <dbReference type="Pfam" id="PF09334"/>
    </source>
</evidence>
<dbReference type="FunFam" id="3.40.50.620:FF:000087">
    <property type="entry name" value="Leucine--tRNA ligase"/>
    <property type="match status" value="1"/>
</dbReference>
<dbReference type="GO" id="GO:0005524">
    <property type="term" value="F:ATP binding"/>
    <property type="evidence" value="ECO:0007669"/>
    <property type="project" value="UniProtKB-UniRule"/>
</dbReference>
<dbReference type="Pfam" id="PF08264">
    <property type="entry name" value="Anticodon_1"/>
    <property type="match status" value="1"/>
</dbReference>
<dbReference type="Proteomes" id="UP000477750">
    <property type="component" value="Unassembled WGS sequence"/>
</dbReference>
<evidence type="ECO:0000259" key="13">
    <source>
        <dbReference type="Pfam" id="PF13603"/>
    </source>
</evidence>
<dbReference type="CDD" id="cd07958">
    <property type="entry name" value="Anticodon_Ia_Leu_BEm"/>
    <property type="match status" value="1"/>
</dbReference>
<dbReference type="HAMAP" id="MF_00049_B">
    <property type="entry name" value="Leu_tRNA_synth_B"/>
    <property type="match status" value="1"/>
</dbReference>
<dbReference type="InterPro" id="IPR014729">
    <property type="entry name" value="Rossmann-like_a/b/a_fold"/>
</dbReference>
<name>A0A6L5GA36_9ACTN</name>
<evidence type="ECO:0000256" key="3">
    <source>
        <dbReference type="ARBA" id="ARBA00022598"/>
    </source>
</evidence>
<evidence type="ECO:0000256" key="2">
    <source>
        <dbReference type="ARBA" id="ARBA00022490"/>
    </source>
</evidence>
<keyword evidence="5 9" id="KW-0067">ATP-binding</keyword>
<dbReference type="PANTHER" id="PTHR43740">
    <property type="entry name" value="LEUCYL-TRNA SYNTHETASE"/>
    <property type="match status" value="1"/>
</dbReference>
<keyword evidence="2 9" id="KW-0963">Cytoplasm</keyword>
<feature type="domain" description="Methionyl/Valyl/Leucyl/Isoleucyl-tRNA synthetase anticodon-binding" evidence="11">
    <location>
        <begin position="787"/>
        <end position="900"/>
    </location>
</feature>
<keyword evidence="3 9" id="KW-0436">Ligase</keyword>
<feature type="domain" description="Leucyl-tRNA synthetase editing" evidence="13">
    <location>
        <begin position="286"/>
        <end position="480"/>
    </location>
</feature>
<dbReference type="InterPro" id="IPR009080">
    <property type="entry name" value="tRNAsynth_Ia_anticodon-bd"/>
</dbReference>
<dbReference type="AlphaFoldDB" id="A0A6L5GA36"/>
<dbReference type="SUPFAM" id="SSF52374">
    <property type="entry name" value="Nucleotidylyl transferase"/>
    <property type="match status" value="1"/>
</dbReference>
<evidence type="ECO:0000256" key="1">
    <source>
        <dbReference type="ARBA" id="ARBA00005594"/>
    </source>
</evidence>
<comment type="catalytic activity">
    <reaction evidence="8 9">
        <text>tRNA(Leu) + L-leucine + ATP = L-leucyl-tRNA(Leu) + AMP + diphosphate</text>
        <dbReference type="Rhea" id="RHEA:11688"/>
        <dbReference type="Rhea" id="RHEA-COMP:9613"/>
        <dbReference type="Rhea" id="RHEA-COMP:9622"/>
        <dbReference type="ChEBI" id="CHEBI:30616"/>
        <dbReference type="ChEBI" id="CHEBI:33019"/>
        <dbReference type="ChEBI" id="CHEBI:57427"/>
        <dbReference type="ChEBI" id="CHEBI:78442"/>
        <dbReference type="ChEBI" id="CHEBI:78494"/>
        <dbReference type="ChEBI" id="CHEBI:456215"/>
        <dbReference type="EC" id="6.1.1.4"/>
    </reaction>
</comment>
<comment type="caution">
    <text evidence="9">Lacks conserved residue(s) required for the propagation of feature annotation.</text>
</comment>
<dbReference type="PROSITE" id="PS00178">
    <property type="entry name" value="AA_TRNA_LIGASE_I"/>
    <property type="match status" value="1"/>
</dbReference>